<keyword evidence="7" id="KW-1185">Reference proteome</keyword>
<dbReference type="InterPro" id="IPR043556">
    <property type="entry name" value="StARD5/6"/>
</dbReference>
<dbReference type="PANTHER" id="PTHR46374">
    <property type="entry name" value="PROTEIN CBG07384"/>
    <property type="match status" value="1"/>
</dbReference>
<dbReference type="InterPro" id="IPR002913">
    <property type="entry name" value="START_lipid-bd_dom"/>
</dbReference>
<comment type="caution">
    <text evidence="6">The sequence shown here is derived from an EMBL/GenBank/DDBJ whole genome shotgun (WGS) entry which is preliminary data.</text>
</comment>
<dbReference type="GO" id="GO:0008289">
    <property type="term" value="F:lipid binding"/>
    <property type="evidence" value="ECO:0007669"/>
    <property type="project" value="UniProtKB-KW"/>
</dbReference>
<keyword evidence="3" id="KW-0446">Lipid-binding</keyword>
<evidence type="ECO:0000256" key="3">
    <source>
        <dbReference type="ARBA" id="ARBA00023121"/>
    </source>
</evidence>
<dbReference type="InterPro" id="IPR023393">
    <property type="entry name" value="START-like_dom_sf"/>
</dbReference>
<keyword evidence="1" id="KW-0813">Transport</keyword>
<keyword evidence="2" id="KW-0445">Lipid transport</keyword>
<reference evidence="6 7" key="1">
    <citation type="journal article" date="2023" name="Sci. Data">
        <title>Genome assembly of the Korean intertidal mud-creeper Batillaria attramentaria.</title>
        <authorList>
            <person name="Patra A.K."/>
            <person name="Ho P.T."/>
            <person name="Jun S."/>
            <person name="Lee S.J."/>
            <person name="Kim Y."/>
            <person name="Won Y.J."/>
        </authorList>
    </citation>
    <scope>NUCLEOTIDE SEQUENCE [LARGE SCALE GENOMIC DNA]</scope>
    <source>
        <strain evidence="6">Wonlab-2016</strain>
    </source>
</reference>
<comment type="function">
    <text evidence="4">May be involved in the intracellular transport of sterols or other lipids. May bind cholesterol or other sterols.</text>
</comment>
<evidence type="ECO:0000256" key="1">
    <source>
        <dbReference type="ARBA" id="ARBA00022448"/>
    </source>
</evidence>
<protein>
    <recommendedName>
        <fullName evidence="5">START domain-containing protein</fullName>
    </recommendedName>
</protein>
<dbReference type="EMBL" id="JACVVK020000414">
    <property type="protein sequence ID" value="KAK7475133.1"/>
    <property type="molecule type" value="Genomic_DNA"/>
</dbReference>
<accession>A0ABD0JJG9</accession>
<proteinExistence type="predicted"/>
<dbReference type="PROSITE" id="PS50848">
    <property type="entry name" value="START"/>
    <property type="match status" value="1"/>
</dbReference>
<name>A0ABD0JJG9_9CAEN</name>
<dbReference type="SUPFAM" id="SSF55961">
    <property type="entry name" value="Bet v1-like"/>
    <property type="match status" value="1"/>
</dbReference>
<dbReference type="GO" id="GO:0006869">
    <property type="term" value="P:lipid transport"/>
    <property type="evidence" value="ECO:0007669"/>
    <property type="project" value="UniProtKB-KW"/>
</dbReference>
<evidence type="ECO:0000256" key="2">
    <source>
        <dbReference type="ARBA" id="ARBA00023055"/>
    </source>
</evidence>
<dbReference type="PANTHER" id="PTHR46374:SF1">
    <property type="entry name" value="START DOMAIN-CONTAINING PROTEIN"/>
    <property type="match status" value="1"/>
</dbReference>
<feature type="domain" description="START" evidence="5">
    <location>
        <begin position="91"/>
        <end position="227"/>
    </location>
</feature>
<dbReference type="SMART" id="SM00234">
    <property type="entry name" value="START"/>
    <property type="match status" value="1"/>
</dbReference>
<dbReference type="Pfam" id="PF01852">
    <property type="entry name" value="START"/>
    <property type="match status" value="1"/>
</dbReference>
<evidence type="ECO:0000259" key="5">
    <source>
        <dbReference type="PROSITE" id="PS50848"/>
    </source>
</evidence>
<evidence type="ECO:0000313" key="6">
    <source>
        <dbReference type="EMBL" id="KAK7475133.1"/>
    </source>
</evidence>
<dbReference type="Proteomes" id="UP001519460">
    <property type="component" value="Unassembled WGS sequence"/>
</dbReference>
<gene>
    <name evidence="6" type="ORF">BaRGS_00033625</name>
</gene>
<evidence type="ECO:0000256" key="4">
    <source>
        <dbReference type="ARBA" id="ARBA00024750"/>
    </source>
</evidence>
<evidence type="ECO:0000313" key="7">
    <source>
        <dbReference type="Proteomes" id="UP001519460"/>
    </source>
</evidence>
<organism evidence="6 7">
    <name type="scientific">Batillaria attramentaria</name>
    <dbReference type="NCBI Taxonomy" id="370345"/>
    <lineage>
        <taxon>Eukaryota</taxon>
        <taxon>Metazoa</taxon>
        <taxon>Spiralia</taxon>
        <taxon>Lophotrochozoa</taxon>
        <taxon>Mollusca</taxon>
        <taxon>Gastropoda</taxon>
        <taxon>Caenogastropoda</taxon>
        <taxon>Sorbeoconcha</taxon>
        <taxon>Cerithioidea</taxon>
        <taxon>Batillariidae</taxon>
        <taxon>Batillaria</taxon>
    </lineage>
</organism>
<dbReference type="Gene3D" id="3.30.530.20">
    <property type="match status" value="1"/>
</dbReference>
<feature type="non-terminal residue" evidence="6">
    <location>
        <position position="1"/>
    </location>
</feature>
<sequence length="230" mass="26035">AFVIHKVQQILAGARISTPAAQNRDGRLCRRSVIVDRQIAPSVSRADITIHYKHSTCPGFNGYLYRGQSEYNCPMETLFEYVDPLPLPAPRIRWDKGIKKVEVIRELDENLRLNRTATNSAAMGLISPRDFVDAVLTIRGDTYISTNGISVICPDYPPQEKYVRGWNYHCGLMCIQNPERPQHSRLVSFIQPDIRGMLPRSLVDSAIPGSMTEFFNNLRTCLKEDGKLVD</sequence>
<dbReference type="AlphaFoldDB" id="A0ABD0JJG9"/>